<dbReference type="Gene3D" id="1.10.10.10">
    <property type="entry name" value="Winged helix-like DNA-binding domain superfamily/Winged helix DNA-binding domain"/>
    <property type="match status" value="1"/>
</dbReference>
<evidence type="ECO:0000313" key="5">
    <source>
        <dbReference type="Proteomes" id="UP001589628"/>
    </source>
</evidence>
<dbReference type="RefSeq" id="WP_051527430.1">
    <property type="nucleotide sequence ID" value="NZ_JBHLZN010000002.1"/>
</dbReference>
<protein>
    <submittedName>
        <fullName evidence="4">DNA-processing protein DprA</fullName>
    </submittedName>
</protein>
<sequence length="390" mass="41757">MDALSPVATATYQALLLWQALPGCGPKRWQQAAQRWPDWPTPLLTSQPACLQWLPATARERWSSIQQQTEQQWQRLQDWLAASPLHSVLSQDDPLYPPLLAEVEGAPLLLYVKGRAAALALPQVALVGSRHASVQGLHTAHSFARELTRQGLSVTSGLALGIDTAAHQGALKGSSNQDATTIAVLGTGIDRLYPARNQALAEQILAAGGALVSELPLGTGPLAGNFPKRNRLISGLSAAVIVVEAALKSGSLSTASHALGQNRPLFAVPGSIHQPQSRGCHALIRQGAILLEEIEQVLQELAPLLGHQRQVLQQRLQQHGADAQTEEAATQPLWRVLDELPRSPDELAALSGQPLQEILSQLLEWELLGRVVQAPGGYVRDPAYGAGRAS</sequence>
<dbReference type="InterPro" id="IPR057666">
    <property type="entry name" value="DrpA_SLOG"/>
</dbReference>
<dbReference type="SUPFAM" id="SSF102405">
    <property type="entry name" value="MCP/YpsA-like"/>
    <property type="match status" value="1"/>
</dbReference>
<dbReference type="NCBIfam" id="TIGR00732">
    <property type="entry name" value="dprA"/>
    <property type="match status" value="1"/>
</dbReference>
<feature type="domain" description="DprA winged helix" evidence="3">
    <location>
        <begin position="321"/>
        <end position="377"/>
    </location>
</feature>
<dbReference type="InterPro" id="IPR041614">
    <property type="entry name" value="DprA_WH"/>
</dbReference>
<reference evidence="4 5" key="1">
    <citation type="submission" date="2024-09" db="EMBL/GenBank/DDBJ databases">
        <authorList>
            <person name="Sun Q."/>
            <person name="Mori K."/>
        </authorList>
    </citation>
    <scope>NUCLEOTIDE SEQUENCE [LARGE SCALE GENOMIC DNA]</scope>
    <source>
        <strain evidence="4 5">ATCC 51285</strain>
    </source>
</reference>
<comment type="caution">
    <text evidence="4">The sequence shown here is derived from an EMBL/GenBank/DDBJ whole genome shotgun (WGS) entry which is preliminary data.</text>
</comment>
<proteinExistence type="inferred from homology"/>
<dbReference type="PANTHER" id="PTHR43022:SF1">
    <property type="entry name" value="PROTEIN SMF"/>
    <property type="match status" value="1"/>
</dbReference>
<evidence type="ECO:0000256" key="1">
    <source>
        <dbReference type="ARBA" id="ARBA00006525"/>
    </source>
</evidence>
<gene>
    <name evidence="4" type="primary">dprA</name>
    <name evidence="4" type="ORF">ACFFLH_06895</name>
</gene>
<name>A0ABV5ZA45_9GAMM</name>
<dbReference type="Gene3D" id="3.40.50.450">
    <property type="match status" value="1"/>
</dbReference>
<keyword evidence="5" id="KW-1185">Reference proteome</keyword>
<evidence type="ECO:0000259" key="2">
    <source>
        <dbReference type="Pfam" id="PF02481"/>
    </source>
</evidence>
<dbReference type="EMBL" id="JBHLZN010000002">
    <property type="protein sequence ID" value="MFB9886132.1"/>
    <property type="molecule type" value="Genomic_DNA"/>
</dbReference>
<dbReference type="Pfam" id="PF02481">
    <property type="entry name" value="DNA_processg_A"/>
    <property type="match status" value="1"/>
</dbReference>
<feature type="domain" description="Smf/DprA SLOG" evidence="2">
    <location>
        <begin position="88"/>
        <end position="301"/>
    </location>
</feature>
<organism evidence="4 5">
    <name type="scientific">Balneatrix alpica</name>
    <dbReference type="NCBI Taxonomy" id="75684"/>
    <lineage>
        <taxon>Bacteria</taxon>
        <taxon>Pseudomonadati</taxon>
        <taxon>Pseudomonadota</taxon>
        <taxon>Gammaproteobacteria</taxon>
        <taxon>Oceanospirillales</taxon>
        <taxon>Balneatrichaceae</taxon>
        <taxon>Balneatrix</taxon>
    </lineage>
</organism>
<dbReference type="Pfam" id="PF17782">
    <property type="entry name" value="WHD_DprA"/>
    <property type="match status" value="1"/>
</dbReference>
<dbReference type="InterPro" id="IPR003488">
    <property type="entry name" value="DprA"/>
</dbReference>
<dbReference type="PANTHER" id="PTHR43022">
    <property type="entry name" value="PROTEIN SMF"/>
    <property type="match status" value="1"/>
</dbReference>
<evidence type="ECO:0000313" key="4">
    <source>
        <dbReference type="EMBL" id="MFB9886132.1"/>
    </source>
</evidence>
<accession>A0ABV5ZA45</accession>
<dbReference type="InterPro" id="IPR036388">
    <property type="entry name" value="WH-like_DNA-bd_sf"/>
</dbReference>
<dbReference type="Proteomes" id="UP001589628">
    <property type="component" value="Unassembled WGS sequence"/>
</dbReference>
<evidence type="ECO:0000259" key="3">
    <source>
        <dbReference type="Pfam" id="PF17782"/>
    </source>
</evidence>
<comment type="similarity">
    <text evidence="1">Belongs to the DprA/Smf family.</text>
</comment>